<organism evidence="3 4">
    <name type="scientific">Leucobacter luti</name>
    <dbReference type="NCBI Taxonomy" id="340320"/>
    <lineage>
        <taxon>Bacteria</taxon>
        <taxon>Bacillati</taxon>
        <taxon>Actinomycetota</taxon>
        <taxon>Actinomycetes</taxon>
        <taxon>Micrococcales</taxon>
        <taxon>Microbacteriaceae</taxon>
        <taxon>Leucobacter</taxon>
    </lineage>
</organism>
<comment type="caution">
    <text evidence="3">The sequence shown here is derived from an EMBL/GenBank/DDBJ whole genome shotgun (WGS) entry which is preliminary data.</text>
</comment>
<gene>
    <name evidence="3" type="ORF">EDF62_2503</name>
</gene>
<keyword evidence="4" id="KW-1185">Reference proteome</keyword>
<dbReference type="AlphaFoldDB" id="A0A4R6RV38"/>
<keyword evidence="1" id="KW-0732">Signal</keyword>
<dbReference type="Gene3D" id="3.10.105.10">
    <property type="entry name" value="Dipeptide-binding Protein, Domain 3"/>
    <property type="match status" value="1"/>
</dbReference>
<dbReference type="PIRSF" id="PIRSF002741">
    <property type="entry name" value="MppA"/>
    <property type="match status" value="1"/>
</dbReference>
<feature type="chain" id="PRO_5039464577" evidence="1">
    <location>
        <begin position="31"/>
        <end position="562"/>
    </location>
</feature>
<dbReference type="EMBL" id="SNYA01000006">
    <property type="protein sequence ID" value="TDP90849.1"/>
    <property type="molecule type" value="Genomic_DNA"/>
</dbReference>
<feature type="domain" description="Solute-binding protein family 5" evidence="2">
    <location>
        <begin position="109"/>
        <end position="469"/>
    </location>
</feature>
<proteinExistence type="predicted"/>
<feature type="signal peptide" evidence="1">
    <location>
        <begin position="1"/>
        <end position="30"/>
    </location>
</feature>
<dbReference type="InterPro" id="IPR030678">
    <property type="entry name" value="Peptide/Ni-bd"/>
</dbReference>
<dbReference type="Pfam" id="PF00496">
    <property type="entry name" value="SBP_bac_5"/>
    <property type="match status" value="1"/>
</dbReference>
<evidence type="ECO:0000256" key="1">
    <source>
        <dbReference type="SAM" id="SignalP"/>
    </source>
</evidence>
<name>A0A4R6RV38_9MICO</name>
<dbReference type="GO" id="GO:0043190">
    <property type="term" value="C:ATP-binding cassette (ABC) transporter complex"/>
    <property type="evidence" value="ECO:0007669"/>
    <property type="project" value="InterPro"/>
</dbReference>
<accession>A0A4R6RV38</accession>
<dbReference type="CDD" id="cd00995">
    <property type="entry name" value="PBP2_NikA_DppA_OppA_like"/>
    <property type="match status" value="1"/>
</dbReference>
<dbReference type="Gene3D" id="3.90.76.10">
    <property type="entry name" value="Dipeptide-binding Protein, Domain 1"/>
    <property type="match status" value="1"/>
</dbReference>
<dbReference type="SUPFAM" id="SSF53850">
    <property type="entry name" value="Periplasmic binding protein-like II"/>
    <property type="match status" value="1"/>
</dbReference>
<dbReference type="PROSITE" id="PS51257">
    <property type="entry name" value="PROKAR_LIPOPROTEIN"/>
    <property type="match status" value="1"/>
</dbReference>
<sequence>MMKLRMENNVKLAQTRASIALLAIAGLALAGCASGDRGGNAGGSEGAGSGTELLQTTPKAAAEADKVTWNSTYGELANLDPVKAFNYPENTIVANLCEPLFQMQPDFSVQPNLATESDTKDGIVWTLGIRDDVTFWDGSPMTVDDVVYSINRHLDPAEGSYWGGGVVANIASVENSGANEVTITLKTADYTLPSSLSTIIGVVVQQAQREAAGENYGNPDTGVMCTGPLQFTPGNWKQGQSITLDRYDGYWNADKKAQAKQVEIGFVVDPTAIANGLSTGEIQGSYDVPLPALGQLSSSSTGTLFAGQGMQDMAIISTGEGLFGDPAVRRALTRATDRQAIADTVYEGTGTVSRSVIPQSVWDAIPDVAEQRDEKLPDLSYDIEAAKAELEAADVDLSQPIKIAYPSERSFYADILNEMSNGAKELGITLEPTGVPSAQFGAFFSDPEARKGFDGFVTTNYLSAPDPLLHLISVAKTGSDQNYAKFSDAKVDAALDAAIGESDPQKRAELTVEAEALIMAAQPWVPINDLAVRMYMDNSITGAPASFVYLYYPWAADLGATA</sequence>
<dbReference type="InterPro" id="IPR000914">
    <property type="entry name" value="SBP_5_dom"/>
</dbReference>
<reference evidence="3 4" key="1">
    <citation type="submission" date="2019-03" db="EMBL/GenBank/DDBJ databases">
        <title>Genomic analyses of the natural microbiome of Caenorhabditis elegans.</title>
        <authorList>
            <person name="Samuel B."/>
        </authorList>
    </citation>
    <scope>NUCLEOTIDE SEQUENCE [LARGE SCALE GENOMIC DNA]</scope>
    <source>
        <strain evidence="3 4">JUb18</strain>
    </source>
</reference>
<dbReference type="GO" id="GO:1904680">
    <property type="term" value="F:peptide transmembrane transporter activity"/>
    <property type="evidence" value="ECO:0007669"/>
    <property type="project" value="TreeGrafter"/>
</dbReference>
<evidence type="ECO:0000313" key="3">
    <source>
        <dbReference type="EMBL" id="TDP90849.1"/>
    </source>
</evidence>
<dbReference type="GO" id="GO:0015833">
    <property type="term" value="P:peptide transport"/>
    <property type="evidence" value="ECO:0007669"/>
    <property type="project" value="TreeGrafter"/>
</dbReference>
<dbReference type="PANTHER" id="PTHR30290">
    <property type="entry name" value="PERIPLASMIC BINDING COMPONENT OF ABC TRANSPORTER"/>
    <property type="match status" value="1"/>
</dbReference>
<evidence type="ECO:0000259" key="2">
    <source>
        <dbReference type="Pfam" id="PF00496"/>
    </source>
</evidence>
<dbReference type="PANTHER" id="PTHR30290:SF65">
    <property type="entry name" value="MONOACYL PHOSPHATIDYLINOSITOL TETRAMANNOSIDE-BINDING PROTEIN LPQW-RELATED"/>
    <property type="match status" value="1"/>
</dbReference>
<protein>
    <submittedName>
        <fullName evidence="3">Peptide/nickel transport system substrate-binding protein</fullName>
    </submittedName>
</protein>
<dbReference type="Proteomes" id="UP000295601">
    <property type="component" value="Unassembled WGS sequence"/>
</dbReference>
<dbReference type="GO" id="GO:0042597">
    <property type="term" value="C:periplasmic space"/>
    <property type="evidence" value="ECO:0007669"/>
    <property type="project" value="UniProtKB-ARBA"/>
</dbReference>
<dbReference type="Gene3D" id="3.40.190.10">
    <property type="entry name" value="Periplasmic binding protein-like II"/>
    <property type="match status" value="1"/>
</dbReference>
<evidence type="ECO:0000313" key="4">
    <source>
        <dbReference type="Proteomes" id="UP000295601"/>
    </source>
</evidence>
<dbReference type="RefSeq" id="WP_243736094.1">
    <property type="nucleotide sequence ID" value="NZ_SNYA01000006.1"/>
</dbReference>
<dbReference type="InterPro" id="IPR039424">
    <property type="entry name" value="SBP_5"/>
</dbReference>